<feature type="region of interest" description="Disordered" evidence="1">
    <location>
        <begin position="24"/>
        <end position="64"/>
    </location>
</feature>
<evidence type="ECO:0000313" key="3">
    <source>
        <dbReference type="EMBL" id="MFD1644258.1"/>
    </source>
</evidence>
<dbReference type="InterPro" id="IPR019546">
    <property type="entry name" value="TAT_signal_bac_arc"/>
</dbReference>
<sequence>MAPNPPSRRQFLAAAAAAGLAGCLSDVTGTDGTPTDPPTSAYDPTVDDAEWPRYDEDWDAPTDSPLDYEYETEVLVENLEIPWDISFTGEDELFLTERTGTIRRFESGDVVDVVEPDEAIDASAIDSPDEQTWWVEGGEGGLLGVAAHPDYPEPPLVYAYYTYTEGGTKKNKVSSFDASADDPQSTVTPIVEGIPGETYHDGGRIAFGPEGHLWITTGDAGTASRSQNMDSLGGKVLRVTASGDPVDGNAEGGDGRIFSLGHRNPQTITWLPDATPVEAEHGQTAQDEVNLLSPGWNGGWPEARTADEYPGTDYNRPVAHTGRSTWAPSGGVFYTGDSVPGLQNRLLLGGLKSQRINVVTLSPADAELPPAENGRRHDADWMNNDYVATSHHLFEDEFGRIRHVEQGPNGDLYFITCNRDGRADGDFPKENGDRLVRVRQV</sequence>
<feature type="domain" description="Glucose/Sorbosone dehydrogenase" evidence="2">
    <location>
        <begin position="79"/>
        <end position="422"/>
    </location>
</feature>
<keyword evidence="4" id="KW-1185">Reference proteome</keyword>
<dbReference type="RefSeq" id="WP_256399537.1">
    <property type="nucleotide sequence ID" value="NZ_JANHJR010000002.1"/>
</dbReference>
<dbReference type="InterPro" id="IPR012938">
    <property type="entry name" value="Glc/Sorbosone_DH"/>
</dbReference>
<comment type="caution">
    <text evidence="3">The sequence shown here is derived from an EMBL/GenBank/DDBJ whole genome shotgun (WGS) entry which is preliminary data.</text>
</comment>
<evidence type="ECO:0000256" key="1">
    <source>
        <dbReference type="SAM" id="MobiDB-lite"/>
    </source>
</evidence>
<gene>
    <name evidence="3" type="ORF">ACFSBL_01030</name>
</gene>
<accession>A0ABD6DGJ0</accession>
<dbReference type="AlphaFoldDB" id="A0ABD6DGJ0"/>
<protein>
    <submittedName>
        <fullName evidence="3">PQQ-dependent sugar dehydrogenase</fullName>
    </submittedName>
</protein>
<organism evidence="3 4">
    <name type="scientific">Haloarchaeobius litoreus</name>
    <dbReference type="NCBI Taxonomy" id="755306"/>
    <lineage>
        <taxon>Archaea</taxon>
        <taxon>Methanobacteriati</taxon>
        <taxon>Methanobacteriota</taxon>
        <taxon>Stenosarchaea group</taxon>
        <taxon>Halobacteria</taxon>
        <taxon>Halobacteriales</taxon>
        <taxon>Halorubellaceae</taxon>
        <taxon>Haloarchaeobius</taxon>
    </lineage>
</organism>
<reference evidence="3 4" key="1">
    <citation type="journal article" date="2019" name="Int. J. Syst. Evol. Microbiol.">
        <title>The Global Catalogue of Microorganisms (GCM) 10K type strain sequencing project: providing services to taxonomists for standard genome sequencing and annotation.</title>
        <authorList>
            <consortium name="The Broad Institute Genomics Platform"/>
            <consortium name="The Broad Institute Genome Sequencing Center for Infectious Disease"/>
            <person name="Wu L."/>
            <person name="Ma J."/>
        </authorList>
    </citation>
    <scope>NUCLEOTIDE SEQUENCE [LARGE SCALE GENOMIC DNA]</scope>
    <source>
        <strain evidence="3 4">CGMCC 1.10390</strain>
    </source>
</reference>
<dbReference type="Proteomes" id="UP001597034">
    <property type="component" value="Unassembled WGS sequence"/>
</dbReference>
<dbReference type="InterPro" id="IPR006311">
    <property type="entry name" value="TAT_signal"/>
</dbReference>
<name>A0ABD6DGJ0_9EURY</name>
<dbReference type="Gene3D" id="2.120.10.30">
    <property type="entry name" value="TolB, C-terminal domain"/>
    <property type="match status" value="1"/>
</dbReference>
<dbReference type="PANTHER" id="PTHR19328:SF13">
    <property type="entry name" value="HIPL1 PROTEIN"/>
    <property type="match status" value="1"/>
</dbReference>
<dbReference type="InterPro" id="IPR011042">
    <property type="entry name" value="6-blade_b-propeller_TolB-like"/>
</dbReference>
<dbReference type="SUPFAM" id="SSF50952">
    <property type="entry name" value="Soluble quinoprotein glucose dehydrogenase"/>
    <property type="match status" value="1"/>
</dbReference>
<feature type="compositionally biased region" description="Low complexity" evidence="1">
    <location>
        <begin position="24"/>
        <end position="34"/>
    </location>
</feature>
<dbReference type="NCBIfam" id="TIGR01409">
    <property type="entry name" value="TAT_signal_seq"/>
    <property type="match status" value="1"/>
</dbReference>
<proteinExistence type="predicted"/>
<evidence type="ECO:0000313" key="4">
    <source>
        <dbReference type="Proteomes" id="UP001597034"/>
    </source>
</evidence>
<dbReference type="EMBL" id="JBHUDO010000001">
    <property type="protein sequence ID" value="MFD1644258.1"/>
    <property type="molecule type" value="Genomic_DNA"/>
</dbReference>
<dbReference type="PANTHER" id="PTHR19328">
    <property type="entry name" value="HEDGEHOG-INTERACTING PROTEIN"/>
    <property type="match status" value="1"/>
</dbReference>
<dbReference type="Pfam" id="PF07995">
    <property type="entry name" value="GSDH"/>
    <property type="match status" value="1"/>
</dbReference>
<evidence type="ECO:0000259" key="2">
    <source>
        <dbReference type="Pfam" id="PF07995"/>
    </source>
</evidence>
<dbReference type="InterPro" id="IPR011041">
    <property type="entry name" value="Quinoprot_gluc/sorb_DH_b-prop"/>
</dbReference>
<dbReference type="PROSITE" id="PS51318">
    <property type="entry name" value="TAT"/>
    <property type="match status" value="1"/>
</dbReference>